<sequence length="312" mass="34436">MALLNLNLSDPLMKALKAVNSIAGKSLTEEDLRKQRSAMELAGKLAAPTGGVSLESFQVGEIPCEWVKPDLAHNPQYVILYAHGGGYTCGGLAYARILAAKLAVSTGFSVVSFEYRLAPENKFPAALDDGNQVWDYLIEQGYKNDKVILAGDSAGGNLTVCLTQRILQEGKEPPRMLLLFSPWTDMTAKSKSYQQYDGKDPILTKHYVESVRDAVIGTDVEAADPIYSPLFGEFKHFPPTFVQVGKTEILYEDSASLVKQIQKAGGKAKLDVEKDGWHVYQQMPLPVASRAMRRLADYVSDEIYNNQRIKDI</sequence>
<keyword evidence="2" id="KW-0378">Hydrolase</keyword>
<feature type="active site" evidence="3">
    <location>
        <position position="153"/>
    </location>
</feature>
<evidence type="ECO:0000256" key="1">
    <source>
        <dbReference type="ARBA" id="ARBA00010515"/>
    </source>
</evidence>
<name>A0A1M6G7P8_PSEXY</name>
<organism evidence="5 6">
    <name type="scientific">Pseudobutyrivibrio xylanivorans DSM 14809</name>
    <dbReference type="NCBI Taxonomy" id="1123012"/>
    <lineage>
        <taxon>Bacteria</taxon>
        <taxon>Bacillati</taxon>
        <taxon>Bacillota</taxon>
        <taxon>Clostridia</taxon>
        <taxon>Lachnospirales</taxon>
        <taxon>Lachnospiraceae</taxon>
        <taxon>Pseudobutyrivibrio</taxon>
    </lineage>
</organism>
<comment type="similarity">
    <text evidence="1">Belongs to the 'GDXG' lipolytic enzyme family.</text>
</comment>
<dbReference type="STRING" id="185007.SAMN02910350_01840"/>
<dbReference type="PANTHER" id="PTHR48081">
    <property type="entry name" value="AB HYDROLASE SUPERFAMILY PROTEIN C4A8.06C"/>
    <property type="match status" value="1"/>
</dbReference>
<evidence type="ECO:0000256" key="3">
    <source>
        <dbReference type="PROSITE-ProRule" id="PRU10038"/>
    </source>
</evidence>
<dbReference type="InterPro" id="IPR050300">
    <property type="entry name" value="GDXG_lipolytic_enzyme"/>
</dbReference>
<evidence type="ECO:0000313" key="5">
    <source>
        <dbReference type="EMBL" id="SHJ05990.1"/>
    </source>
</evidence>
<evidence type="ECO:0000259" key="4">
    <source>
        <dbReference type="Pfam" id="PF07859"/>
    </source>
</evidence>
<evidence type="ECO:0000256" key="2">
    <source>
        <dbReference type="ARBA" id="ARBA00022801"/>
    </source>
</evidence>
<reference evidence="5 6" key="1">
    <citation type="submission" date="2016-11" db="EMBL/GenBank/DDBJ databases">
        <authorList>
            <person name="Jaros S."/>
            <person name="Januszkiewicz K."/>
            <person name="Wedrychowicz H."/>
        </authorList>
    </citation>
    <scope>NUCLEOTIDE SEQUENCE [LARGE SCALE GENOMIC DNA]</scope>
    <source>
        <strain evidence="5 6">DSM 14809</strain>
    </source>
</reference>
<dbReference type="InterPro" id="IPR033140">
    <property type="entry name" value="Lipase_GDXG_put_SER_AS"/>
</dbReference>
<keyword evidence="6" id="KW-1185">Reference proteome</keyword>
<dbReference type="EMBL" id="FQYQ01000009">
    <property type="protein sequence ID" value="SHJ05990.1"/>
    <property type="molecule type" value="Genomic_DNA"/>
</dbReference>
<protein>
    <submittedName>
        <fullName evidence="5">Acetyl esterase/lipase</fullName>
    </submittedName>
</protein>
<evidence type="ECO:0000313" key="6">
    <source>
        <dbReference type="Proteomes" id="UP000184185"/>
    </source>
</evidence>
<proteinExistence type="inferred from homology"/>
<dbReference type="InterPro" id="IPR029058">
    <property type="entry name" value="AB_hydrolase_fold"/>
</dbReference>
<dbReference type="Proteomes" id="UP000184185">
    <property type="component" value="Unassembled WGS sequence"/>
</dbReference>
<dbReference type="AlphaFoldDB" id="A0A1M6G7P8"/>
<dbReference type="InterPro" id="IPR013094">
    <property type="entry name" value="AB_hydrolase_3"/>
</dbReference>
<dbReference type="Pfam" id="PF07859">
    <property type="entry name" value="Abhydrolase_3"/>
    <property type="match status" value="1"/>
</dbReference>
<feature type="domain" description="Alpha/beta hydrolase fold-3" evidence="4">
    <location>
        <begin position="79"/>
        <end position="281"/>
    </location>
</feature>
<dbReference type="Gene3D" id="3.40.50.1820">
    <property type="entry name" value="alpha/beta hydrolase"/>
    <property type="match status" value="1"/>
</dbReference>
<dbReference type="GO" id="GO:0016787">
    <property type="term" value="F:hydrolase activity"/>
    <property type="evidence" value="ECO:0007669"/>
    <property type="project" value="UniProtKB-KW"/>
</dbReference>
<dbReference type="PANTHER" id="PTHR48081:SF8">
    <property type="entry name" value="ALPHA_BETA HYDROLASE FOLD-3 DOMAIN-CONTAINING PROTEIN-RELATED"/>
    <property type="match status" value="1"/>
</dbReference>
<accession>A0A1M6G7P8</accession>
<dbReference type="SUPFAM" id="SSF53474">
    <property type="entry name" value="alpha/beta-Hydrolases"/>
    <property type="match status" value="1"/>
</dbReference>
<dbReference type="RefSeq" id="WP_072915925.1">
    <property type="nucleotide sequence ID" value="NZ_FQYQ01000009.1"/>
</dbReference>
<gene>
    <name evidence="5" type="ORF">SAMN02745725_01666</name>
</gene>
<dbReference type="PROSITE" id="PS01174">
    <property type="entry name" value="LIPASE_GDXG_SER"/>
    <property type="match status" value="1"/>
</dbReference>